<reference evidence="7 8" key="1">
    <citation type="submission" date="2024-04" db="EMBL/GenBank/DDBJ databases">
        <title>Human intestinal bacterial collection.</title>
        <authorList>
            <person name="Pauvert C."/>
            <person name="Hitch T.C.A."/>
            <person name="Clavel T."/>
        </authorList>
    </citation>
    <scope>NUCLEOTIDE SEQUENCE [LARGE SCALE GENOMIC DNA]</scope>
    <source>
        <strain evidence="7 8">CLA-KB-H42</strain>
    </source>
</reference>
<dbReference type="EMBL" id="JBBNOP010000025">
    <property type="protein sequence ID" value="MEQ3364307.1"/>
    <property type="molecule type" value="Genomic_DNA"/>
</dbReference>
<evidence type="ECO:0000259" key="6">
    <source>
        <dbReference type="PROSITE" id="PS50043"/>
    </source>
</evidence>
<evidence type="ECO:0000313" key="7">
    <source>
        <dbReference type="EMBL" id="MEQ3364307.1"/>
    </source>
</evidence>
<keyword evidence="1" id="KW-0805">Transcription regulation</keyword>
<dbReference type="RefSeq" id="WP_349228002.1">
    <property type="nucleotide sequence ID" value="NZ_JBBNOP010000025.1"/>
</dbReference>
<feature type="transmembrane region" description="Helical" evidence="5">
    <location>
        <begin position="111"/>
        <end position="132"/>
    </location>
</feature>
<evidence type="ECO:0000313" key="8">
    <source>
        <dbReference type="Proteomes" id="UP001487305"/>
    </source>
</evidence>
<feature type="transmembrane region" description="Helical" evidence="5">
    <location>
        <begin position="295"/>
        <end position="317"/>
    </location>
</feature>
<dbReference type="SMART" id="SM00421">
    <property type="entry name" value="HTH_LUXR"/>
    <property type="match status" value="1"/>
</dbReference>
<evidence type="ECO:0000256" key="3">
    <source>
        <dbReference type="ARBA" id="ARBA00023163"/>
    </source>
</evidence>
<evidence type="ECO:0000256" key="5">
    <source>
        <dbReference type="SAM" id="Phobius"/>
    </source>
</evidence>
<dbReference type="Proteomes" id="UP001487305">
    <property type="component" value="Unassembled WGS sequence"/>
</dbReference>
<dbReference type="InterPro" id="IPR000792">
    <property type="entry name" value="Tscrpt_reg_LuxR_C"/>
</dbReference>
<dbReference type="PANTHER" id="PTHR44688:SF16">
    <property type="entry name" value="DNA-BINDING TRANSCRIPTIONAL ACTIVATOR DEVR_DOSR"/>
    <property type="match status" value="1"/>
</dbReference>
<feature type="transmembrane region" description="Helical" evidence="5">
    <location>
        <begin position="209"/>
        <end position="228"/>
    </location>
</feature>
<comment type="caution">
    <text evidence="7">The sequence shown here is derived from an EMBL/GenBank/DDBJ whole genome shotgun (WGS) entry which is preliminary data.</text>
</comment>
<evidence type="ECO:0000256" key="4">
    <source>
        <dbReference type="SAM" id="MobiDB-lite"/>
    </source>
</evidence>
<dbReference type="InterPro" id="IPR036388">
    <property type="entry name" value="WH-like_DNA-bd_sf"/>
</dbReference>
<feature type="transmembrane region" description="Helical" evidence="5">
    <location>
        <begin position="240"/>
        <end position="261"/>
    </location>
</feature>
<dbReference type="PANTHER" id="PTHR44688">
    <property type="entry name" value="DNA-BINDING TRANSCRIPTIONAL ACTIVATOR DEVR_DOSR"/>
    <property type="match status" value="1"/>
</dbReference>
<accession>A0ABV1JJM5</accession>
<feature type="transmembrane region" description="Helical" evidence="5">
    <location>
        <begin position="83"/>
        <end position="105"/>
    </location>
</feature>
<keyword evidence="2" id="KW-0238">DNA-binding</keyword>
<feature type="transmembrane region" description="Helical" evidence="5">
    <location>
        <begin position="356"/>
        <end position="380"/>
    </location>
</feature>
<organism evidence="7 8">
    <name type="scientific">Raoultibacter massiliensis</name>
    <dbReference type="NCBI Taxonomy" id="1852371"/>
    <lineage>
        <taxon>Bacteria</taxon>
        <taxon>Bacillati</taxon>
        <taxon>Actinomycetota</taxon>
        <taxon>Coriobacteriia</taxon>
        <taxon>Eggerthellales</taxon>
        <taxon>Eggerthellaceae</taxon>
        <taxon>Raoultibacter</taxon>
    </lineage>
</organism>
<keyword evidence="5" id="KW-0472">Membrane</keyword>
<feature type="transmembrane region" description="Helical" evidence="5">
    <location>
        <begin position="144"/>
        <end position="162"/>
    </location>
</feature>
<feature type="transmembrane region" description="Helical" evidence="5">
    <location>
        <begin position="47"/>
        <end position="71"/>
    </location>
</feature>
<dbReference type="PRINTS" id="PR00038">
    <property type="entry name" value="HTHLUXR"/>
</dbReference>
<evidence type="ECO:0000256" key="2">
    <source>
        <dbReference type="ARBA" id="ARBA00023125"/>
    </source>
</evidence>
<proteinExistence type="predicted"/>
<feature type="transmembrane region" description="Helical" evidence="5">
    <location>
        <begin position="273"/>
        <end position="289"/>
    </location>
</feature>
<sequence length="511" mass="54479">MSGDVSPRQAASSAFLLVAVGGFSLFWAVFLSMLMRNSFLDVDIENLWHHLVLRIALFVGFGLCSFVVSRTPEGVIGNRRRNVMTALVALFSIIAAVSSATYFITQTAHPLGFDLIVWALAGAGLCCLFFLWVESVSAVSQASIVKCLALSVVCGCGFYLVINMLPSPFNIAMLAVCPLISLGILKALPRETERSSAEAIPLAESKKNAHMSWAFGAIYVVYGIVFGLGAGSVTQIAGDAVLFVGIAVLAALGALAAYAFMQRFAGRIAQSNMLRMVFPFLVIALVPMSFMSNVVYTLCNLLLLGAYVFVLLTSIAYELQTANKRRASYLFFIGRSQTALCVGLIAGYGLGLAASAAGAINLSVLSAIALGLVVLLAAFVTFSPTEPFVHGTENGEASPGSAGEAGSAASEDGTGAGDPSGEGPARGEHEPGHWKACCATLAERYGLSPRETEVFYYLAKGRGIEHIQNKLFISSHTVKTHTYNIYRKMNVGSREELLDIIEDEKRSQRGE</sequence>
<evidence type="ECO:0000256" key="1">
    <source>
        <dbReference type="ARBA" id="ARBA00023015"/>
    </source>
</evidence>
<name>A0ABV1JJM5_9ACTN</name>
<feature type="region of interest" description="Disordered" evidence="4">
    <location>
        <begin position="390"/>
        <end position="430"/>
    </location>
</feature>
<dbReference type="Pfam" id="PF00196">
    <property type="entry name" value="GerE"/>
    <property type="match status" value="1"/>
</dbReference>
<feature type="transmembrane region" description="Helical" evidence="5">
    <location>
        <begin position="168"/>
        <end position="188"/>
    </location>
</feature>
<dbReference type="SUPFAM" id="SSF46894">
    <property type="entry name" value="C-terminal effector domain of the bipartite response regulators"/>
    <property type="match status" value="1"/>
</dbReference>
<keyword evidence="5" id="KW-1133">Transmembrane helix</keyword>
<dbReference type="Gene3D" id="1.10.10.10">
    <property type="entry name" value="Winged helix-like DNA-binding domain superfamily/Winged helix DNA-binding domain"/>
    <property type="match status" value="1"/>
</dbReference>
<keyword evidence="8" id="KW-1185">Reference proteome</keyword>
<dbReference type="PROSITE" id="PS50043">
    <property type="entry name" value="HTH_LUXR_2"/>
    <property type="match status" value="1"/>
</dbReference>
<keyword evidence="5" id="KW-0812">Transmembrane</keyword>
<gene>
    <name evidence="7" type="ORF">AAA083_15105</name>
</gene>
<feature type="compositionally biased region" description="Low complexity" evidence="4">
    <location>
        <begin position="394"/>
        <end position="413"/>
    </location>
</feature>
<feature type="transmembrane region" description="Helical" evidence="5">
    <location>
        <begin position="12"/>
        <end position="35"/>
    </location>
</feature>
<feature type="domain" description="HTH luxR-type" evidence="6">
    <location>
        <begin position="440"/>
        <end position="505"/>
    </location>
</feature>
<keyword evidence="3" id="KW-0804">Transcription</keyword>
<protein>
    <submittedName>
        <fullName evidence="7">Helix-turn-helix transcriptional regulator</fullName>
    </submittedName>
</protein>
<feature type="transmembrane region" description="Helical" evidence="5">
    <location>
        <begin position="329"/>
        <end position="350"/>
    </location>
</feature>
<dbReference type="InterPro" id="IPR016032">
    <property type="entry name" value="Sig_transdc_resp-reg_C-effctor"/>
</dbReference>
<dbReference type="CDD" id="cd06170">
    <property type="entry name" value="LuxR_C_like"/>
    <property type="match status" value="1"/>
</dbReference>